<name>A0A542EV87_9ACTN</name>
<dbReference type="Proteomes" id="UP000316298">
    <property type="component" value="Unassembled WGS sequence"/>
</dbReference>
<feature type="compositionally biased region" description="Polar residues" evidence="1">
    <location>
        <begin position="42"/>
        <end position="71"/>
    </location>
</feature>
<sequence length="275" mass="28309">MSKDSNQKSPYGAGFIAACIVVGAVLVCGALMLIGGRTSPATTSLDRAQPNAAEQTQPAGQSQPAGTQPAGTQPGAVEPVGPATPDGSTAAGRPRSGTGCNLPTGDQTVPVKPPAVDGWDVSRRVVVPRSSTYGPAVTDSDGFRRCFAHSPTGAVYAAYSAFAALSDQEVGVAAARKLMVPGPDTDALIRELQSEDSSSGYPVTQLAGYHLIDTGPDRVVLMLATPVQSAYASLTLTLIWHEGDWRLKPPAVGDPVGAPFAQHRDLSDFVAWSGV</sequence>
<dbReference type="InterPro" id="IPR058488">
    <property type="entry name" value="DUF8175"/>
</dbReference>
<evidence type="ECO:0000256" key="1">
    <source>
        <dbReference type="SAM" id="MobiDB-lite"/>
    </source>
</evidence>
<gene>
    <name evidence="4" type="ORF">FB475_3265</name>
</gene>
<evidence type="ECO:0000313" key="4">
    <source>
        <dbReference type="EMBL" id="TQJ19106.1"/>
    </source>
</evidence>
<evidence type="ECO:0000256" key="2">
    <source>
        <dbReference type="SAM" id="Phobius"/>
    </source>
</evidence>
<dbReference type="AlphaFoldDB" id="A0A542EV87"/>
<evidence type="ECO:0000259" key="3">
    <source>
        <dbReference type="Pfam" id="PF26526"/>
    </source>
</evidence>
<keyword evidence="2" id="KW-0812">Transmembrane</keyword>
<dbReference type="PROSITE" id="PS51257">
    <property type="entry name" value="PROKAR_LIPOPROTEIN"/>
    <property type="match status" value="1"/>
</dbReference>
<keyword evidence="2" id="KW-1133">Transmembrane helix</keyword>
<evidence type="ECO:0000313" key="5">
    <source>
        <dbReference type="Proteomes" id="UP000316298"/>
    </source>
</evidence>
<protein>
    <recommendedName>
        <fullName evidence="3">DUF8175 domain-containing protein</fullName>
    </recommendedName>
</protein>
<keyword evidence="2" id="KW-0472">Membrane</keyword>
<feature type="region of interest" description="Disordered" evidence="1">
    <location>
        <begin position="42"/>
        <end position="116"/>
    </location>
</feature>
<dbReference type="EMBL" id="VFMM01000001">
    <property type="protein sequence ID" value="TQJ19106.1"/>
    <property type="molecule type" value="Genomic_DNA"/>
</dbReference>
<dbReference type="OrthoDB" id="4428031at2"/>
<reference evidence="4 5" key="1">
    <citation type="submission" date="2019-06" db="EMBL/GenBank/DDBJ databases">
        <title>Sequencing the genomes of 1000 actinobacteria strains.</title>
        <authorList>
            <person name="Klenk H.-P."/>
        </authorList>
    </citation>
    <scope>NUCLEOTIDE SEQUENCE [LARGE SCALE GENOMIC DNA]</scope>
    <source>
        <strain evidence="4 5">DSM 17305</strain>
    </source>
</reference>
<comment type="caution">
    <text evidence="4">The sequence shown here is derived from an EMBL/GenBank/DDBJ whole genome shotgun (WGS) entry which is preliminary data.</text>
</comment>
<proteinExistence type="predicted"/>
<feature type="compositionally biased region" description="Polar residues" evidence="1">
    <location>
        <begin position="98"/>
        <end position="107"/>
    </location>
</feature>
<keyword evidence="5" id="KW-1185">Reference proteome</keyword>
<dbReference type="RefSeq" id="WP_141856862.1">
    <property type="nucleotide sequence ID" value="NZ_BAAAKA010000022.1"/>
</dbReference>
<dbReference type="Pfam" id="PF26526">
    <property type="entry name" value="DUF8175"/>
    <property type="match status" value="1"/>
</dbReference>
<accession>A0A542EV87</accession>
<organism evidence="4 5">
    <name type="scientific">Kribbella jejuensis</name>
    <dbReference type="NCBI Taxonomy" id="236068"/>
    <lineage>
        <taxon>Bacteria</taxon>
        <taxon>Bacillati</taxon>
        <taxon>Actinomycetota</taxon>
        <taxon>Actinomycetes</taxon>
        <taxon>Propionibacteriales</taxon>
        <taxon>Kribbellaceae</taxon>
        <taxon>Kribbella</taxon>
    </lineage>
</organism>
<feature type="domain" description="DUF8175" evidence="3">
    <location>
        <begin position="82"/>
        <end position="270"/>
    </location>
</feature>
<feature type="transmembrane region" description="Helical" evidence="2">
    <location>
        <begin position="12"/>
        <end position="34"/>
    </location>
</feature>